<dbReference type="PATRIC" id="fig|1166018.3.peg.143"/>
<feature type="signal peptide" evidence="1">
    <location>
        <begin position="1"/>
        <end position="28"/>
    </location>
</feature>
<evidence type="ECO:0000313" key="4">
    <source>
        <dbReference type="Proteomes" id="UP000011058"/>
    </source>
</evidence>
<protein>
    <submittedName>
        <fullName evidence="3">L-sorbosone dehydrogenase</fullName>
    </submittedName>
</protein>
<keyword evidence="1" id="KW-0732">Signal</keyword>
<evidence type="ECO:0000259" key="2">
    <source>
        <dbReference type="Pfam" id="PF22807"/>
    </source>
</evidence>
<dbReference type="InterPro" id="IPR011042">
    <property type="entry name" value="6-blade_b-propeller_TolB-like"/>
</dbReference>
<sequence length="441" mass="48259">MNKTLRSSSLTLSLFALASYCTAPVALATPPAKPPRVIKRAILPTDLKMPTGFAASIVADGLSAPRHLVVSKTGDIYVKLGKLQEGKGIYRLRDTNNDGVTDEKTGFGDYPGTGIFLKDGYLYTSSNNSIFRYKLNERDEVTNPDSPEKLVSGLREKERDKSKSIALDNAGNIYVNIASDNDRCREPNSGKGQMPCALLDSAAGIWRFNANVPNQTFASGVRFATGLKNVVGLDWNPKTNSLFVMQHGRGAFDDFYPQYYTPQQSAELPAETMYELHQGDDAGWPYSYYDHIQKKKIMAPEYGGDGKKAATGKIIDPVAAFPAHMGPNGLLFYTGTAFPERYRNGAFIAFHGQSQAMHKGYLVGFVPFKNGKPSGPWEIFADNFAGTDLVKPTGPVQHRPCGLAQGPDGSLYVTDDLNGTIFKISYQAQRPTRKPTAAQKR</sequence>
<dbReference type="HOGENOM" id="CLU_024435_3_1_10"/>
<dbReference type="eggNOG" id="COG2133">
    <property type="taxonomic scope" value="Bacteria"/>
</dbReference>
<dbReference type="SUPFAM" id="SSF50952">
    <property type="entry name" value="Soluble quinoprotein glucose dehydrogenase"/>
    <property type="match status" value="1"/>
</dbReference>
<gene>
    <name evidence="3" type="ORF">FAES_0140</name>
</gene>
<keyword evidence="4" id="KW-1185">Reference proteome</keyword>
<dbReference type="KEGG" id="fae:FAES_0140"/>
<feature type="chain" id="PRO_5003630979" evidence="1">
    <location>
        <begin position="29"/>
        <end position="441"/>
    </location>
</feature>
<dbReference type="PANTHER" id="PTHR19328:SF53">
    <property type="entry name" value="MEMBRANE PROTEIN"/>
    <property type="match status" value="1"/>
</dbReference>
<dbReference type="PANTHER" id="PTHR19328">
    <property type="entry name" value="HEDGEHOG-INTERACTING PROTEIN"/>
    <property type="match status" value="1"/>
</dbReference>
<dbReference type="OrthoDB" id="9811395at2"/>
<evidence type="ECO:0000256" key="1">
    <source>
        <dbReference type="SAM" id="SignalP"/>
    </source>
</evidence>
<dbReference type="STRING" id="1166018.FAES_0140"/>
<evidence type="ECO:0000313" key="3">
    <source>
        <dbReference type="EMBL" id="CCG98154.1"/>
    </source>
</evidence>
<dbReference type="InterPro" id="IPR054539">
    <property type="entry name" value="Beta-prop_PDH"/>
</dbReference>
<name>I0K201_9BACT</name>
<dbReference type="RefSeq" id="WP_015329254.1">
    <property type="nucleotide sequence ID" value="NC_020054.1"/>
</dbReference>
<dbReference type="Pfam" id="PF22807">
    <property type="entry name" value="TrAA12"/>
    <property type="match status" value="1"/>
</dbReference>
<dbReference type="Gene3D" id="2.120.10.30">
    <property type="entry name" value="TolB, C-terminal domain"/>
    <property type="match status" value="1"/>
</dbReference>
<feature type="domain" description="Pyrroloquinoline quinone-dependent pyranose dehydrogenase beta-propeller" evidence="2">
    <location>
        <begin position="48"/>
        <end position="425"/>
    </location>
</feature>
<reference evidence="3 4" key="1">
    <citation type="journal article" date="2012" name="J. Bacteriol.">
        <title>Genome Sequence of Fibrella aestuarina BUZ 2T, a Filamentous Marine Bacterium.</title>
        <authorList>
            <person name="Filippini M."/>
            <person name="Qi W."/>
            <person name="Blom J."/>
            <person name="Goesmann A."/>
            <person name="Smits T.H."/>
            <person name="Bagheri H.C."/>
        </authorList>
    </citation>
    <scope>NUCLEOTIDE SEQUENCE [LARGE SCALE GENOMIC DNA]</scope>
    <source>
        <strain evidence="4">BUZ 2T</strain>
    </source>
</reference>
<dbReference type="InterPro" id="IPR011041">
    <property type="entry name" value="Quinoprot_gluc/sorb_DH_b-prop"/>
</dbReference>
<accession>I0K201</accession>
<organism evidence="3 4">
    <name type="scientific">Fibrella aestuarina BUZ 2</name>
    <dbReference type="NCBI Taxonomy" id="1166018"/>
    <lineage>
        <taxon>Bacteria</taxon>
        <taxon>Pseudomonadati</taxon>
        <taxon>Bacteroidota</taxon>
        <taxon>Cytophagia</taxon>
        <taxon>Cytophagales</taxon>
        <taxon>Spirosomataceae</taxon>
        <taxon>Fibrella</taxon>
    </lineage>
</organism>
<dbReference type="AlphaFoldDB" id="I0K201"/>
<dbReference type="Proteomes" id="UP000011058">
    <property type="component" value="Chromosome"/>
</dbReference>
<dbReference type="EMBL" id="HE796683">
    <property type="protein sequence ID" value="CCG98154.1"/>
    <property type="molecule type" value="Genomic_DNA"/>
</dbReference>
<proteinExistence type="predicted"/>